<evidence type="ECO:0000259" key="1">
    <source>
        <dbReference type="Pfam" id="PF13601"/>
    </source>
</evidence>
<dbReference type="SUPFAM" id="SSF46785">
    <property type="entry name" value="Winged helix' DNA-binding domain"/>
    <property type="match status" value="1"/>
</dbReference>
<proteinExistence type="predicted"/>
<organism evidence="2 3">
    <name type="scientific">Salininema proteolyticum</name>
    <dbReference type="NCBI Taxonomy" id="1607685"/>
    <lineage>
        <taxon>Bacteria</taxon>
        <taxon>Bacillati</taxon>
        <taxon>Actinomycetota</taxon>
        <taxon>Actinomycetes</taxon>
        <taxon>Glycomycetales</taxon>
        <taxon>Glycomycetaceae</taxon>
        <taxon>Salininema</taxon>
    </lineage>
</organism>
<feature type="domain" description="Winged helix DNA-binding" evidence="1">
    <location>
        <begin position="20"/>
        <end position="99"/>
    </location>
</feature>
<dbReference type="RefSeq" id="WP_380619773.1">
    <property type="nucleotide sequence ID" value="NZ_JBHSDK010000012.1"/>
</dbReference>
<name>A0ABV8TWS7_9ACTN</name>
<gene>
    <name evidence="2" type="ORF">ACFPET_08570</name>
</gene>
<evidence type="ECO:0000313" key="2">
    <source>
        <dbReference type="EMBL" id="MFC4335249.1"/>
    </source>
</evidence>
<protein>
    <submittedName>
        <fullName evidence="2">Transcriptional regulator</fullName>
    </submittedName>
</protein>
<reference evidence="3" key="1">
    <citation type="journal article" date="2019" name="Int. J. Syst. Evol. Microbiol.">
        <title>The Global Catalogue of Microorganisms (GCM) 10K type strain sequencing project: providing services to taxonomists for standard genome sequencing and annotation.</title>
        <authorList>
            <consortium name="The Broad Institute Genomics Platform"/>
            <consortium name="The Broad Institute Genome Sequencing Center for Infectious Disease"/>
            <person name="Wu L."/>
            <person name="Ma J."/>
        </authorList>
    </citation>
    <scope>NUCLEOTIDE SEQUENCE [LARGE SCALE GENOMIC DNA]</scope>
    <source>
        <strain evidence="3">IBRC-M 10908</strain>
    </source>
</reference>
<dbReference type="Pfam" id="PF13601">
    <property type="entry name" value="HTH_34"/>
    <property type="match status" value="1"/>
</dbReference>
<dbReference type="InterPro" id="IPR027395">
    <property type="entry name" value="WH_DNA-bd_dom"/>
</dbReference>
<dbReference type="EMBL" id="JBHSDK010000012">
    <property type="protein sequence ID" value="MFC4335249.1"/>
    <property type="molecule type" value="Genomic_DNA"/>
</dbReference>
<comment type="caution">
    <text evidence="2">The sequence shown here is derived from an EMBL/GenBank/DDBJ whole genome shotgun (WGS) entry which is preliminary data.</text>
</comment>
<evidence type="ECO:0000313" key="3">
    <source>
        <dbReference type="Proteomes" id="UP001595823"/>
    </source>
</evidence>
<dbReference type="PANTHER" id="PTHR37318:SF1">
    <property type="entry name" value="BSL7504 PROTEIN"/>
    <property type="match status" value="1"/>
</dbReference>
<dbReference type="InterPro" id="IPR036388">
    <property type="entry name" value="WH-like_DNA-bd_sf"/>
</dbReference>
<dbReference type="PANTHER" id="PTHR37318">
    <property type="entry name" value="BSL7504 PROTEIN"/>
    <property type="match status" value="1"/>
</dbReference>
<sequence length="103" mass="11615">MTTSGRPLKDILPNVIHSPIRLSILGVLNQVDQIYFSDLKGLIGVSDAELSRQLRVLEQDHIVAISKRRENRKSVTVVSLTEDGRSRFEDYLSELNTIVNGRL</sequence>
<dbReference type="Gene3D" id="1.10.10.10">
    <property type="entry name" value="Winged helix-like DNA-binding domain superfamily/Winged helix DNA-binding domain"/>
    <property type="match status" value="1"/>
</dbReference>
<dbReference type="InterPro" id="IPR036390">
    <property type="entry name" value="WH_DNA-bd_sf"/>
</dbReference>
<accession>A0ABV8TWS7</accession>
<dbReference type="Proteomes" id="UP001595823">
    <property type="component" value="Unassembled WGS sequence"/>
</dbReference>
<keyword evidence="3" id="KW-1185">Reference proteome</keyword>